<dbReference type="SUPFAM" id="SSF56281">
    <property type="entry name" value="Metallo-hydrolase/oxidoreductase"/>
    <property type="match status" value="1"/>
</dbReference>
<dbReference type="Gene3D" id="3.60.15.10">
    <property type="entry name" value="Ribonuclease Z/Hydroxyacylglutathione hydrolase-like"/>
    <property type="match status" value="1"/>
</dbReference>
<accession>A0A3A9IXM1</accession>
<dbReference type="Pfam" id="PF00753">
    <property type="entry name" value="Lactamase_B"/>
    <property type="match status" value="1"/>
</dbReference>
<dbReference type="PANTHER" id="PTHR30619:SF1">
    <property type="entry name" value="RECOMBINATION PROTEIN 2"/>
    <property type="match status" value="1"/>
</dbReference>
<dbReference type="RefSeq" id="WP_120414034.1">
    <property type="nucleotide sequence ID" value="NZ_RAWX01000001.1"/>
</dbReference>
<gene>
    <name evidence="2" type="ORF">D6R50_01275</name>
</gene>
<sequence>MYIDILDAGHGDSLLITCGETIILVDSGPQSFKVRKKLLQRIKSLLNGRAIDIAIVTHNDDDHIGGYNYLIDDGVIIRKFIFNSLDLIKKLFNKNKESKKISFKQDIDLQKTISDLGLNVQTLQYDDAPLTVNGITITALTPNKVILERLHKKAELHRLKNKISGSKTIEKSIHECLNDLKNIKDVFIEDNSITNKSSISFVLHFEKANVLFLGDSHPSDVISALKSKGFSNISFDAIKLAHHASEKNTSSELLELVGNTEYIICADKSHHGHPNNKTISRIIHFNHNAKFHMSSENEKLRTMFTECTMQGYRISVTYPVNGVNRVVL</sequence>
<evidence type="ECO:0000259" key="1">
    <source>
        <dbReference type="Pfam" id="PF00753"/>
    </source>
</evidence>
<proteinExistence type="predicted"/>
<protein>
    <recommendedName>
        <fullName evidence="1">Metallo-beta-lactamase domain-containing protein</fullName>
    </recommendedName>
</protein>
<organism evidence="2 3">
    <name type="scientific">Aeromonas veronii</name>
    <dbReference type="NCBI Taxonomy" id="654"/>
    <lineage>
        <taxon>Bacteria</taxon>
        <taxon>Pseudomonadati</taxon>
        <taxon>Pseudomonadota</taxon>
        <taxon>Gammaproteobacteria</taxon>
        <taxon>Aeromonadales</taxon>
        <taxon>Aeromonadaceae</taxon>
        <taxon>Aeromonas</taxon>
    </lineage>
</organism>
<evidence type="ECO:0000313" key="2">
    <source>
        <dbReference type="EMBL" id="RKJ91282.1"/>
    </source>
</evidence>
<dbReference type="PANTHER" id="PTHR30619">
    <property type="entry name" value="DNA INTERNALIZATION/COMPETENCE PROTEIN COMEC/REC2"/>
    <property type="match status" value="1"/>
</dbReference>
<dbReference type="Proteomes" id="UP000281725">
    <property type="component" value="Unassembled WGS sequence"/>
</dbReference>
<dbReference type="InterPro" id="IPR052159">
    <property type="entry name" value="Competence_DNA_uptake"/>
</dbReference>
<reference evidence="2 3" key="1">
    <citation type="submission" date="2018-09" db="EMBL/GenBank/DDBJ databases">
        <title>Genome sequencing of Aeromonas veronii MS-17-88.</title>
        <authorList>
            <person name="Tekedar H.C."/>
            <person name="Arick M.A."/>
            <person name="Hsu C.-Y."/>
            <person name="Thrash A."/>
            <person name="Karsi A."/>
            <person name="Lawrence M.L."/>
            <person name="Abdelhamed H."/>
        </authorList>
    </citation>
    <scope>NUCLEOTIDE SEQUENCE [LARGE SCALE GENOMIC DNA]</scope>
    <source>
        <strain evidence="2 3">MS 17-88</strain>
    </source>
</reference>
<name>A0A3A9IXM1_AERVE</name>
<dbReference type="AlphaFoldDB" id="A0A3A9IXM1"/>
<dbReference type="InterPro" id="IPR036866">
    <property type="entry name" value="RibonucZ/Hydroxyglut_hydro"/>
</dbReference>
<feature type="domain" description="Metallo-beta-lactamase" evidence="1">
    <location>
        <begin position="8"/>
        <end position="72"/>
    </location>
</feature>
<dbReference type="EMBL" id="RAWX01000001">
    <property type="protein sequence ID" value="RKJ91282.1"/>
    <property type="molecule type" value="Genomic_DNA"/>
</dbReference>
<comment type="caution">
    <text evidence="2">The sequence shown here is derived from an EMBL/GenBank/DDBJ whole genome shotgun (WGS) entry which is preliminary data.</text>
</comment>
<dbReference type="InterPro" id="IPR001279">
    <property type="entry name" value="Metallo-B-lactamas"/>
</dbReference>
<evidence type="ECO:0000313" key="3">
    <source>
        <dbReference type="Proteomes" id="UP000281725"/>
    </source>
</evidence>